<dbReference type="FunFam" id="3.40.33.10:FF:000006">
    <property type="entry name" value="Putative pathogenesis-related protein 1"/>
    <property type="match status" value="1"/>
</dbReference>
<keyword evidence="2 5" id="KW-0732">Signal</keyword>
<dbReference type="Gene3D" id="3.40.33.10">
    <property type="entry name" value="CAP"/>
    <property type="match status" value="1"/>
</dbReference>
<dbReference type="InterPro" id="IPR001283">
    <property type="entry name" value="CRISP-related"/>
</dbReference>
<comment type="caution">
    <text evidence="7">The sequence shown here is derived from an EMBL/GenBank/DDBJ whole genome shotgun (WGS) entry which is preliminary data.</text>
</comment>
<accession>A0A371HLV0</accession>
<organism evidence="7 8">
    <name type="scientific">Mucuna pruriens</name>
    <name type="common">Velvet bean</name>
    <name type="synonym">Dolichos pruriens</name>
    <dbReference type="NCBI Taxonomy" id="157652"/>
    <lineage>
        <taxon>Eukaryota</taxon>
        <taxon>Viridiplantae</taxon>
        <taxon>Streptophyta</taxon>
        <taxon>Embryophyta</taxon>
        <taxon>Tracheophyta</taxon>
        <taxon>Spermatophyta</taxon>
        <taxon>Magnoliopsida</taxon>
        <taxon>eudicotyledons</taxon>
        <taxon>Gunneridae</taxon>
        <taxon>Pentapetalae</taxon>
        <taxon>rosids</taxon>
        <taxon>fabids</taxon>
        <taxon>Fabales</taxon>
        <taxon>Fabaceae</taxon>
        <taxon>Papilionoideae</taxon>
        <taxon>50 kb inversion clade</taxon>
        <taxon>NPAAA clade</taxon>
        <taxon>indigoferoid/millettioid clade</taxon>
        <taxon>Phaseoleae</taxon>
        <taxon>Mucuna</taxon>
    </lineage>
</organism>
<dbReference type="Proteomes" id="UP000257109">
    <property type="component" value="Unassembled WGS sequence"/>
</dbReference>
<gene>
    <name evidence="7" type="ORF">CR513_12589</name>
</gene>
<evidence type="ECO:0000256" key="5">
    <source>
        <dbReference type="SAM" id="SignalP"/>
    </source>
</evidence>
<keyword evidence="8" id="KW-1185">Reference proteome</keyword>
<feature type="domain" description="SCP" evidence="6">
    <location>
        <begin position="25"/>
        <end position="155"/>
    </location>
</feature>
<feature type="non-terminal residue" evidence="7">
    <location>
        <position position="1"/>
    </location>
</feature>
<name>A0A371HLV0_MUCPR</name>
<dbReference type="OrthoDB" id="337038at2759"/>
<comment type="similarity">
    <text evidence="1">Belongs to the CRISP family.</text>
</comment>
<dbReference type="InterPro" id="IPR035940">
    <property type="entry name" value="CAP_sf"/>
</dbReference>
<dbReference type="STRING" id="157652.A0A371HLV0"/>
<evidence type="ECO:0000256" key="2">
    <source>
        <dbReference type="ARBA" id="ARBA00022729"/>
    </source>
</evidence>
<proteinExistence type="inferred from homology"/>
<dbReference type="AlphaFoldDB" id="A0A371HLV0"/>
<evidence type="ECO:0000256" key="4">
    <source>
        <dbReference type="ARBA" id="ARBA00023157"/>
    </source>
</evidence>
<dbReference type="CDD" id="cd05381">
    <property type="entry name" value="CAP_PR-1"/>
    <property type="match status" value="1"/>
</dbReference>
<evidence type="ECO:0000259" key="6">
    <source>
        <dbReference type="SMART" id="SM00198"/>
    </source>
</evidence>
<dbReference type="SUPFAM" id="SSF55797">
    <property type="entry name" value="PR-1-like"/>
    <property type="match status" value="1"/>
</dbReference>
<feature type="signal peptide" evidence="5">
    <location>
        <begin position="1"/>
        <end position="23"/>
    </location>
</feature>
<feature type="chain" id="PRO_5016861347" description="SCP domain-containing protein" evidence="5">
    <location>
        <begin position="24"/>
        <end position="159"/>
    </location>
</feature>
<evidence type="ECO:0000313" key="8">
    <source>
        <dbReference type="Proteomes" id="UP000257109"/>
    </source>
</evidence>
<dbReference type="Pfam" id="PF00188">
    <property type="entry name" value="CAP"/>
    <property type="match status" value="1"/>
</dbReference>
<keyword evidence="4" id="KW-1015">Disulfide bond</keyword>
<evidence type="ECO:0000256" key="1">
    <source>
        <dbReference type="ARBA" id="ARBA00009923"/>
    </source>
</evidence>
<dbReference type="GO" id="GO:0098542">
    <property type="term" value="P:defense response to other organism"/>
    <property type="evidence" value="ECO:0007669"/>
    <property type="project" value="UniProtKB-ARBA"/>
</dbReference>
<dbReference type="PRINTS" id="PR00837">
    <property type="entry name" value="V5TPXLIKE"/>
</dbReference>
<reference evidence="7" key="1">
    <citation type="submission" date="2018-05" db="EMBL/GenBank/DDBJ databases">
        <title>Draft genome of Mucuna pruriens seed.</title>
        <authorList>
            <person name="Nnadi N.E."/>
            <person name="Vos R."/>
            <person name="Hasami M.H."/>
            <person name="Devisetty U.K."/>
            <person name="Aguiy J.C."/>
        </authorList>
    </citation>
    <scope>NUCLEOTIDE SEQUENCE [LARGE SCALE GENOMIC DNA]</scope>
    <source>
        <strain evidence="7">JCA_2017</strain>
    </source>
</reference>
<dbReference type="InterPro" id="IPR014044">
    <property type="entry name" value="CAP_dom"/>
</dbReference>
<sequence length="159" mass="17969">MKSSNIMLILTILIISMCSICLAQNSPQDFLDVHNEARAEIGIPPLSWNKTIAKYAQDYANSRIKDCEMEHSMGPYGENLAEGFGEFKGSDAVKFWLTEKPNYDHKSNTCINDECLHYIQIIWKDTVHLGCARAKCNNGWMFIICNYDPPANFPASKPS</sequence>
<dbReference type="EMBL" id="QJKJ01002211">
    <property type="protein sequence ID" value="RDY03783.1"/>
    <property type="molecule type" value="Genomic_DNA"/>
</dbReference>
<evidence type="ECO:0000313" key="7">
    <source>
        <dbReference type="EMBL" id="RDY03783.1"/>
    </source>
</evidence>
<protein>
    <recommendedName>
        <fullName evidence="6">SCP domain-containing protein</fullName>
    </recommendedName>
</protein>
<evidence type="ECO:0000256" key="3">
    <source>
        <dbReference type="ARBA" id="ARBA00022821"/>
    </source>
</evidence>
<dbReference type="SMART" id="SM00198">
    <property type="entry name" value="SCP"/>
    <property type="match status" value="1"/>
</dbReference>
<keyword evidence="3" id="KW-0611">Plant defense</keyword>
<dbReference type="PANTHER" id="PTHR10334">
    <property type="entry name" value="CYSTEINE-RICH SECRETORY PROTEIN-RELATED"/>
    <property type="match status" value="1"/>
</dbReference>